<feature type="chain" id="PRO_5045450921" evidence="2">
    <location>
        <begin position="27"/>
        <end position="329"/>
    </location>
</feature>
<dbReference type="CDD" id="cd07719">
    <property type="entry name" value="arylsulfatase_AtsA-like_MBL-fold"/>
    <property type="match status" value="1"/>
</dbReference>
<dbReference type="PANTHER" id="PTHR46018:SF2">
    <property type="entry name" value="ZINC PHOSPHODIESTERASE ELAC PROTEIN 1"/>
    <property type="match status" value="1"/>
</dbReference>
<evidence type="ECO:0000256" key="1">
    <source>
        <dbReference type="ARBA" id="ARBA00022801"/>
    </source>
</evidence>
<feature type="signal peptide" evidence="2">
    <location>
        <begin position="1"/>
        <end position="26"/>
    </location>
</feature>
<dbReference type="Proteomes" id="UP001185984">
    <property type="component" value="Unassembled WGS sequence"/>
</dbReference>
<name>A0ABU3ZZI3_9SPHN</name>
<dbReference type="RefSeq" id="WP_317517583.1">
    <property type="nucleotide sequence ID" value="NZ_JAPTHD010000007.1"/>
</dbReference>
<protein>
    <submittedName>
        <fullName evidence="4">MBL fold metallo-hydrolase</fullName>
    </submittedName>
</protein>
<dbReference type="SMART" id="SM00849">
    <property type="entry name" value="Lactamase_B"/>
    <property type="match status" value="1"/>
</dbReference>
<evidence type="ECO:0000313" key="5">
    <source>
        <dbReference type="Proteomes" id="UP001185984"/>
    </source>
</evidence>
<evidence type="ECO:0000259" key="3">
    <source>
        <dbReference type="SMART" id="SM00849"/>
    </source>
</evidence>
<feature type="domain" description="Metallo-beta-lactamase" evidence="3">
    <location>
        <begin position="49"/>
        <end position="264"/>
    </location>
</feature>
<proteinExistence type="predicted"/>
<keyword evidence="5" id="KW-1185">Reference proteome</keyword>
<dbReference type="SUPFAM" id="SSF56281">
    <property type="entry name" value="Metallo-hydrolase/oxidoreductase"/>
    <property type="match status" value="1"/>
</dbReference>
<evidence type="ECO:0000313" key="4">
    <source>
        <dbReference type="EMBL" id="MDV5824933.1"/>
    </source>
</evidence>
<accession>A0ABU3ZZI3</accession>
<dbReference type="InterPro" id="IPR036866">
    <property type="entry name" value="RibonucZ/Hydroxyglut_hydro"/>
</dbReference>
<sequence>MASRLTKPFCGIAALSLCLVATSAAAQPAAPTIILLGTAGGPPAHADRSQPATLLRIGPKNYLIDAGENVGQQLVRAGVPARALSDIFLTHLHWDHLLGLGYLMATGWMTNRSEPLPVWGPPGTSRYISSEKTALSEGEDIFRAQSPERPALSSLYPAKEITVGDAPVEIYADALVRVRAVANTHFSKIHSPPHDYGVDRSYAYRFDTAQGSVVFTGDTGPSTAVTKLAKGADVLVTEVCDLKSIKATMLKLQPASTIDKLVQHMAEQHLSPDEVGRMAEAAGVRKVVLTHFVAGANFDPTHLLPAIRARFKGEIVLGKDLLEVPVRGE</sequence>
<dbReference type="Pfam" id="PF12706">
    <property type="entry name" value="Lactamase_B_2"/>
    <property type="match status" value="1"/>
</dbReference>
<reference evidence="5" key="1">
    <citation type="journal article" date="2022" name="J Environ Chem Eng">
        <title>Biodegradation of petroleum oil using a constructed nonpathogenic and heavy metal-tolerant bacterial consortium isolated from marine sponges.</title>
        <authorList>
            <person name="Dechsakulwatana C."/>
            <person name="Rungsihiranrut A."/>
            <person name="Muangchinda C."/>
            <person name="Ningthoujam R."/>
            <person name="Klankeo P."/>
            <person name="Pinyakong O."/>
        </authorList>
    </citation>
    <scope>NUCLEOTIDE SEQUENCE [LARGE SCALE GENOMIC DNA]</scope>
    <source>
        <strain evidence="5">MO2-4</strain>
    </source>
</reference>
<dbReference type="PANTHER" id="PTHR46018">
    <property type="entry name" value="ZINC PHOSPHODIESTERASE ELAC PROTEIN 1"/>
    <property type="match status" value="1"/>
</dbReference>
<dbReference type="InterPro" id="IPR001279">
    <property type="entry name" value="Metallo-B-lactamas"/>
</dbReference>
<dbReference type="Gene3D" id="3.60.15.10">
    <property type="entry name" value="Ribonuclease Z/Hydroxyacylglutathione hydrolase-like"/>
    <property type="match status" value="1"/>
</dbReference>
<keyword evidence="1" id="KW-0378">Hydrolase</keyword>
<dbReference type="EMBL" id="JAPTHD010000007">
    <property type="protein sequence ID" value="MDV5824933.1"/>
    <property type="molecule type" value="Genomic_DNA"/>
</dbReference>
<gene>
    <name evidence="4" type="ORF">O0R41_15105</name>
</gene>
<organism evidence="4 5">
    <name type="scientific">Sphingobium naphthae</name>
    <dbReference type="NCBI Taxonomy" id="1886786"/>
    <lineage>
        <taxon>Bacteria</taxon>
        <taxon>Pseudomonadati</taxon>
        <taxon>Pseudomonadota</taxon>
        <taxon>Alphaproteobacteria</taxon>
        <taxon>Sphingomonadales</taxon>
        <taxon>Sphingomonadaceae</taxon>
        <taxon>Sphingobium</taxon>
    </lineage>
</organism>
<keyword evidence="2" id="KW-0732">Signal</keyword>
<comment type="caution">
    <text evidence="4">The sequence shown here is derived from an EMBL/GenBank/DDBJ whole genome shotgun (WGS) entry which is preliminary data.</text>
</comment>
<dbReference type="InterPro" id="IPR044094">
    <property type="entry name" value="AtsA-like_MBL-fold"/>
</dbReference>
<evidence type="ECO:0000256" key="2">
    <source>
        <dbReference type="SAM" id="SignalP"/>
    </source>
</evidence>